<evidence type="ECO:0000313" key="4">
    <source>
        <dbReference type="Proteomes" id="UP000664167"/>
    </source>
</evidence>
<keyword evidence="4" id="KW-1185">Reference proteome</keyword>
<reference evidence="3" key="1">
    <citation type="submission" date="2021-03" db="EMBL/GenBank/DDBJ databases">
        <title>Streptomyces poriferae sp. nov., a novel marine sponge-derived Actinobacteria species with anti-MRSA activity.</title>
        <authorList>
            <person name="Sandoval-Powers M."/>
            <person name="Kralova S."/>
            <person name="Nguyen G.-S."/>
            <person name="Fawwal D."/>
            <person name="Degnes K."/>
            <person name="Klinkenberg G."/>
            <person name="Sletta H."/>
            <person name="Wentzel A."/>
            <person name="Liles M.R."/>
        </authorList>
    </citation>
    <scope>NUCLEOTIDE SEQUENCE</scope>
    <source>
        <strain evidence="3">DSM 41794</strain>
    </source>
</reference>
<comment type="similarity">
    <text evidence="1">Belongs to the asp23 family.</text>
</comment>
<organism evidence="3 4">
    <name type="scientific">Streptomyces beijiangensis</name>
    <dbReference type="NCBI Taxonomy" id="163361"/>
    <lineage>
        <taxon>Bacteria</taxon>
        <taxon>Bacillati</taxon>
        <taxon>Actinomycetota</taxon>
        <taxon>Actinomycetes</taxon>
        <taxon>Kitasatosporales</taxon>
        <taxon>Streptomycetaceae</taxon>
        <taxon>Streptomyces</taxon>
    </lineage>
</organism>
<feature type="region of interest" description="Disordered" evidence="2">
    <location>
        <begin position="35"/>
        <end position="55"/>
    </location>
</feature>
<name>A0A939JP17_9ACTN</name>
<proteinExistence type="inferred from homology"/>
<evidence type="ECO:0000313" key="3">
    <source>
        <dbReference type="EMBL" id="MBO0518344.1"/>
    </source>
</evidence>
<comment type="caution">
    <text evidence="3">The sequence shown here is derived from an EMBL/GenBank/DDBJ whole genome shotgun (WGS) entry which is preliminary data.</text>
</comment>
<dbReference type="Proteomes" id="UP000664167">
    <property type="component" value="Unassembled WGS sequence"/>
</dbReference>
<evidence type="ECO:0000256" key="2">
    <source>
        <dbReference type="SAM" id="MobiDB-lite"/>
    </source>
</evidence>
<protein>
    <submittedName>
        <fullName evidence="3">Asp23/Gls24 family envelope stress response protein</fullName>
    </submittedName>
</protein>
<dbReference type="EMBL" id="JAFLRJ010001538">
    <property type="protein sequence ID" value="MBO0518344.1"/>
    <property type="molecule type" value="Genomic_DNA"/>
</dbReference>
<dbReference type="Pfam" id="PF03780">
    <property type="entry name" value="Asp23"/>
    <property type="match status" value="1"/>
</dbReference>
<dbReference type="AlphaFoldDB" id="A0A939JP17"/>
<gene>
    <name evidence="3" type="ORF">J0695_42580</name>
</gene>
<dbReference type="InterPro" id="IPR005531">
    <property type="entry name" value="Asp23"/>
</dbReference>
<dbReference type="RefSeq" id="WP_206970138.1">
    <property type="nucleotide sequence ID" value="NZ_JAFLRJ010001538.1"/>
</dbReference>
<accession>A0A939JP17</accession>
<sequence>ILEAAKNIRTHVTDAVETMTGLEVVEININVLDVHVPGSDDDDESDSGQKKSRVQ</sequence>
<feature type="non-terminal residue" evidence="3">
    <location>
        <position position="1"/>
    </location>
</feature>
<evidence type="ECO:0000256" key="1">
    <source>
        <dbReference type="ARBA" id="ARBA00005721"/>
    </source>
</evidence>